<reference evidence="2" key="1">
    <citation type="submission" date="2018-11" db="EMBL/GenBank/DDBJ databases">
        <authorList>
            <person name="Alioto T."/>
            <person name="Alioto T."/>
        </authorList>
    </citation>
    <scope>NUCLEOTIDE SEQUENCE</scope>
</reference>
<comment type="caution">
    <text evidence="2">The sequence shown here is derived from an EMBL/GenBank/DDBJ whole genome shotgun (WGS) entry which is preliminary data.</text>
</comment>
<keyword evidence="3" id="KW-1185">Reference proteome</keyword>
<accession>A0A8B6F7M0</accession>
<evidence type="ECO:0000313" key="3">
    <source>
        <dbReference type="Proteomes" id="UP000596742"/>
    </source>
</evidence>
<keyword evidence="1" id="KW-1133">Transmembrane helix</keyword>
<gene>
    <name evidence="2" type="ORF">MGAL_10B004085</name>
</gene>
<sequence length="91" mass="9187">MTGKDVEDVLSGLPVSVYCAEDVLSYVSDRPRTFVVNTDNCIKIDIFEKIIDVVGGGGGSVVFVVVAVVVAGGGGVGAAAGLIFGGIVAQR</sequence>
<protein>
    <submittedName>
        <fullName evidence="2">Uncharacterized protein</fullName>
    </submittedName>
</protein>
<name>A0A8B6F7M0_MYTGA</name>
<keyword evidence="1" id="KW-0812">Transmembrane</keyword>
<organism evidence="2 3">
    <name type="scientific">Mytilus galloprovincialis</name>
    <name type="common">Mediterranean mussel</name>
    <dbReference type="NCBI Taxonomy" id="29158"/>
    <lineage>
        <taxon>Eukaryota</taxon>
        <taxon>Metazoa</taxon>
        <taxon>Spiralia</taxon>
        <taxon>Lophotrochozoa</taxon>
        <taxon>Mollusca</taxon>
        <taxon>Bivalvia</taxon>
        <taxon>Autobranchia</taxon>
        <taxon>Pteriomorphia</taxon>
        <taxon>Mytilida</taxon>
        <taxon>Mytiloidea</taxon>
        <taxon>Mytilidae</taxon>
        <taxon>Mytilinae</taxon>
        <taxon>Mytilus</taxon>
    </lineage>
</organism>
<feature type="transmembrane region" description="Helical" evidence="1">
    <location>
        <begin position="61"/>
        <end position="89"/>
    </location>
</feature>
<dbReference type="Proteomes" id="UP000596742">
    <property type="component" value="Unassembled WGS sequence"/>
</dbReference>
<keyword evidence="1" id="KW-0472">Membrane</keyword>
<proteinExistence type="predicted"/>
<evidence type="ECO:0000313" key="2">
    <source>
        <dbReference type="EMBL" id="VDI45651.1"/>
    </source>
</evidence>
<dbReference type="AlphaFoldDB" id="A0A8B6F7M0"/>
<dbReference type="EMBL" id="UYJE01006401">
    <property type="protein sequence ID" value="VDI45651.1"/>
    <property type="molecule type" value="Genomic_DNA"/>
</dbReference>
<evidence type="ECO:0000256" key="1">
    <source>
        <dbReference type="SAM" id="Phobius"/>
    </source>
</evidence>